<dbReference type="Proteomes" id="UP000608154">
    <property type="component" value="Unassembled WGS sequence"/>
</dbReference>
<reference evidence="2" key="1">
    <citation type="journal article" date="2014" name="Int. J. Syst. Evol. Microbiol.">
        <title>Complete genome sequence of Corynebacterium casei LMG S-19264T (=DSM 44701T), isolated from a smear-ripened cheese.</title>
        <authorList>
            <consortium name="US DOE Joint Genome Institute (JGI-PGF)"/>
            <person name="Walter F."/>
            <person name="Albersmeier A."/>
            <person name="Kalinowski J."/>
            <person name="Ruckert C."/>
        </authorList>
    </citation>
    <scope>NUCLEOTIDE SEQUENCE</scope>
    <source>
        <strain evidence="2">CGMCC 1.15095</strain>
    </source>
</reference>
<evidence type="ECO:0000313" key="2">
    <source>
        <dbReference type="EMBL" id="GGC09273.1"/>
    </source>
</evidence>
<evidence type="ECO:0000256" key="1">
    <source>
        <dbReference type="SAM" id="Phobius"/>
    </source>
</evidence>
<keyword evidence="1" id="KW-0812">Transmembrane</keyword>
<comment type="caution">
    <text evidence="2">The sequence shown here is derived from an EMBL/GenBank/DDBJ whole genome shotgun (WGS) entry which is preliminary data.</text>
</comment>
<dbReference type="AlphaFoldDB" id="A0A916TUX2"/>
<organism evidence="2 3">
    <name type="scientific">Novosphingobium endophyticum</name>
    <dbReference type="NCBI Taxonomy" id="1955250"/>
    <lineage>
        <taxon>Bacteria</taxon>
        <taxon>Pseudomonadati</taxon>
        <taxon>Pseudomonadota</taxon>
        <taxon>Alphaproteobacteria</taxon>
        <taxon>Sphingomonadales</taxon>
        <taxon>Sphingomonadaceae</taxon>
        <taxon>Novosphingobium</taxon>
    </lineage>
</organism>
<sequence>MVRTTRVKAPWYFWLVAVLSLPWNAFGCLDFTMTMTRNPDYLTQFPPEMIDFIDAFPAWAIAAWALGVWGSLAGSVLLLLRSRWAVAAFVISLLGLALSTVYQFAADIPEPMVSGMNLAVTIVIWIVAVALLWFSARMRARGVLR</sequence>
<accession>A0A916TUX2</accession>
<feature type="transmembrane region" description="Helical" evidence="1">
    <location>
        <begin position="56"/>
        <end position="79"/>
    </location>
</feature>
<proteinExistence type="predicted"/>
<dbReference type="RefSeq" id="WP_188772366.1">
    <property type="nucleotide sequence ID" value="NZ_BMHK01000023.1"/>
</dbReference>
<keyword evidence="1" id="KW-1133">Transmembrane helix</keyword>
<keyword evidence="1" id="KW-0472">Membrane</keyword>
<keyword evidence="3" id="KW-1185">Reference proteome</keyword>
<evidence type="ECO:0000313" key="3">
    <source>
        <dbReference type="Proteomes" id="UP000608154"/>
    </source>
</evidence>
<evidence type="ECO:0008006" key="4">
    <source>
        <dbReference type="Google" id="ProtNLM"/>
    </source>
</evidence>
<protein>
    <recommendedName>
        <fullName evidence="4">Sugar transporter</fullName>
    </recommendedName>
</protein>
<gene>
    <name evidence="2" type="ORF">GCM10011494_29920</name>
</gene>
<feature type="transmembrane region" description="Helical" evidence="1">
    <location>
        <begin position="12"/>
        <end position="36"/>
    </location>
</feature>
<dbReference type="EMBL" id="BMHK01000023">
    <property type="protein sequence ID" value="GGC09273.1"/>
    <property type="molecule type" value="Genomic_DNA"/>
</dbReference>
<reference evidence="2" key="2">
    <citation type="submission" date="2020-09" db="EMBL/GenBank/DDBJ databases">
        <authorList>
            <person name="Sun Q."/>
            <person name="Zhou Y."/>
        </authorList>
    </citation>
    <scope>NUCLEOTIDE SEQUENCE</scope>
    <source>
        <strain evidence="2">CGMCC 1.15095</strain>
    </source>
</reference>
<feature type="transmembrane region" description="Helical" evidence="1">
    <location>
        <begin position="117"/>
        <end position="136"/>
    </location>
</feature>
<name>A0A916TUX2_9SPHN</name>
<feature type="transmembrane region" description="Helical" evidence="1">
    <location>
        <begin position="86"/>
        <end position="105"/>
    </location>
</feature>